<feature type="domain" description="Hermes trasposase DNA-binding" evidence="1">
    <location>
        <begin position="18"/>
        <end position="73"/>
    </location>
</feature>
<dbReference type="Proteomes" id="UP000789759">
    <property type="component" value="Unassembled WGS sequence"/>
</dbReference>
<sequence length="80" mass="9056">SQSKITAFLPKVSIPTTIKELTTNKLVNFVCKDLRPFEIIEGEGFRDFSQEMINIGAKFGQIQVDNLFSHPTTISRNIIK</sequence>
<accession>A0A9N9KKT6</accession>
<dbReference type="OrthoDB" id="2407567at2759"/>
<dbReference type="Pfam" id="PF10683">
    <property type="entry name" value="DBD_Tnp_Hermes"/>
    <property type="match status" value="1"/>
</dbReference>
<name>A0A9N9KKT6_9GLOM</name>
<evidence type="ECO:0000259" key="1">
    <source>
        <dbReference type="Pfam" id="PF10683"/>
    </source>
</evidence>
<dbReference type="EMBL" id="CAJVQA010088572">
    <property type="protein sequence ID" value="CAG8839893.1"/>
    <property type="molecule type" value="Genomic_DNA"/>
</dbReference>
<protein>
    <submittedName>
        <fullName evidence="2">2295_t:CDS:1</fullName>
    </submittedName>
</protein>
<evidence type="ECO:0000313" key="2">
    <source>
        <dbReference type="EMBL" id="CAG8839893.1"/>
    </source>
</evidence>
<dbReference type="AlphaFoldDB" id="A0A9N9KKT6"/>
<dbReference type="InterPro" id="IPR018473">
    <property type="entry name" value="Hermes_transposase_DNA-db"/>
</dbReference>
<organism evidence="2 3">
    <name type="scientific">Cetraspora pellucida</name>
    <dbReference type="NCBI Taxonomy" id="1433469"/>
    <lineage>
        <taxon>Eukaryota</taxon>
        <taxon>Fungi</taxon>
        <taxon>Fungi incertae sedis</taxon>
        <taxon>Mucoromycota</taxon>
        <taxon>Glomeromycotina</taxon>
        <taxon>Glomeromycetes</taxon>
        <taxon>Diversisporales</taxon>
        <taxon>Gigasporaceae</taxon>
        <taxon>Cetraspora</taxon>
    </lineage>
</organism>
<evidence type="ECO:0000313" key="3">
    <source>
        <dbReference type="Proteomes" id="UP000789759"/>
    </source>
</evidence>
<feature type="non-terminal residue" evidence="2">
    <location>
        <position position="1"/>
    </location>
</feature>
<feature type="non-terminal residue" evidence="2">
    <location>
        <position position="80"/>
    </location>
</feature>
<comment type="caution">
    <text evidence="2">The sequence shown here is derived from an EMBL/GenBank/DDBJ whole genome shotgun (WGS) entry which is preliminary data.</text>
</comment>
<keyword evidence="3" id="KW-1185">Reference proteome</keyword>
<dbReference type="Gene3D" id="1.10.10.1070">
    <property type="entry name" value="Zinc finger, BED domain-containing"/>
    <property type="match status" value="1"/>
</dbReference>
<dbReference type="SUPFAM" id="SSF140996">
    <property type="entry name" value="Hermes dimerisation domain"/>
    <property type="match status" value="1"/>
</dbReference>
<proteinExistence type="predicted"/>
<reference evidence="2" key="1">
    <citation type="submission" date="2021-06" db="EMBL/GenBank/DDBJ databases">
        <authorList>
            <person name="Kallberg Y."/>
            <person name="Tangrot J."/>
            <person name="Rosling A."/>
        </authorList>
    </citation>
    <scope>NUCLEOTIDE SEQUENCE</scope>
    <source>
        <strain evidence="2">FL966</strain>
    </source>
</reference>
<gene>
    <name evidence="2" type="ORF">CPELLU_LOCUS21936</name>
</gene>